<comment type="subcellular location">
    <subcellularLocation>
        <location evidence="1">Membrane</location>
        <topology evidence="1">Multi-pass membrane protein</topology>
    </subcellularLocation>
</comment>
<accession>A0A1I6L801</accession>
<dbReference type="GO" id="GO:0008360">
    <property type="term" value="P:regulation of cell shape"/>
    <property type="evidence" value="ECO:0007669"/>
    <property type="project" value="UniProtKB-KW"/>
</dbReference>
<evidence type="ECO:0000256" key="6">
    <source>
        <dbReference type="SAM" id="Phobius"/>
    </source>
</evidence>
<dbReference type="AlphaFoldDB" id="A0A1I6L801"/>
<feature type="transmembrane region" description="Helical" evidence="6">
    <location>
        <begin position="163"/>
        <end position="180"/>
    </location>
</feature>
<feature type="transmembrane region" description="Helical" evidence="6">
    <location>
        <begin position="12"/>
        <end position="35"/>
    </location>
</feature>
<keyword evidence="3" id="KW-0133">Cell shape</keyword>
<dbReference type="STRING" id="37658.SAMN05661086_03135"/>
<sequence length="386" mass="43340">MFQFKQYDWKRLNISLLMVVITLSIISAYIVRFAADEQFKGSYFKGQIIGLVFGLFIITVVALIDYHFICKFVILYYIVGTMMVAATKFSPLGTDLGTDSYRWIRIGFNFQPSEVCKIILILTLAVFFEKFNQQMDKFRVIVLSTLIMIIPTAFVLVQSDLSSSMVMVFIFAMMLFAAGISYKLLLPIIAVGIPVIVGLFWYVQQPWQKLLHSYQYDRIFGFMNPEKYAQSIMYQQNHSVQAIGSGGLFGKILVDNNSGVRNYIWVDVRESDFIFTVIGEELGFIGSCIIILLLATIIIKCLLIAKKSRDYQGMMIAVGIASMFMFQVFANIGVATRILPNTGLPLPFLSRGLSSTLSSMIGIGMIINIGLQSGKGSRNGFSMSNL</sequence>
<feature type="transmembrane region" description="Helical" evidence="6">
    <location>
        <begin position="73"/>
        <end position="90"/>
    </location>
</feature>
<feature type="transmembrane region" description="Helical" evidence="6">
    <location>
        <begin position="348"/>
        <end position="371"/>
    </location>
</feature>
<keyword evidence="4 6" id="KW-1133">Transmembrane helix</keyword>
<reference evidence="7 8" key="1">
    <citation type="submission" date="2016-10" db="EMBL/GenBank/DDBJ databases">
        <authorList>
            <person name="de Groot N.N."/>
        </authorList>
    </citation>
    <scope>NUCLEOTIDE SEQUENCE [LARGE SCALE GENOMIC DNA]</scope>
    <source>
        <strain evidence="7 8">743A</strain>
    </source>
</reference>
<evidence type="ECO:0000256" key="2">
    <source>
        <dbReference type="ARBA" id="ARBA00022692"/>
    </source>
</evidence>
<dbReference type="Proteomes" id="UP000199659">
    <property type="component" value="Unassembled WGS sequence"/>
</dbReference>
<evidence type="ECO:0000256" key="3">
    <source>
        <dbReference type="ARBA" id="ARBA00022960"/>
    </source>
</evidence>
<dbReference type="PANTHER" id="PTHR30474:SF1">
    <property type="entry name" value="PEPTIDOGLYCAN GLYCOSYLTRANSFERASE MRDB"/>
    <property type="match status" value="1"/>
</dbReference>
<feature type="transmembrane region" description="Helical" evidence="6">
    <location>
        <begin position="47"/>
        <end position="66"/>
    </location>
</feature>
<dbReference type="GO" id="GO:0005886">
    <property type="term" value="C:plasma membrane"/>
    <property type="evidence" value="ECO:0007669"/>
    <property type="project" value="TreeGrafter"/>
</dbReference>
<dbReference type="PANTHER" id="PTHR30474">
    <property type="entry name" value="CELL CYCLE PROTEIN"/>
    <property type="match status" value="1"/>
</dbReference>
<keyword evidence="5 6" id="KW-0472">Membrane</keyword>
<evidence type="ECO:0000256" key="5">
    <source>
        <dbReference type="ARBA" id="ARBA00023136"/>
    </source>
</evidence>
<dbReference type="GO" id="GO:0051301">
    <property type="term" value="P:cell division"/>
    <property type="evidence" value="ECO:0007669"/>
    <property type="project" value="InterPro"/>
</dbReference>
<feature type="transmembrane region" description="Helical" evidence="6">
    <location>
        <begin position="110"/>
        <end position="128"/>
    </location>
</feature>
<keyword evidence="2 6" id="KW-0812">Transmembrane</keyword>
<gene>
    <name evidence="7" type="ORF">SAMN05661086_03135</name>
</gene>
<feature type="transmembrane region" description="Helical" evidence="6">
    <location>
        <begin position="140"/>
        <end position="157"/>
    </location>
</feature>
<evidence type="ECO:0000256" key="1">
    <source>
        <dbReference type="ARBA" id="ARBA00004141"/>
    </source>
</evidence>
<dbReference type="GO" id="GO:0032153">
    <property type="term" value="C:cell division site"/>
    <property type="evidence" value="ECO:0007669"/>
    <property type="project" value="TreeGrafter"/>
</dbReference>
<organism evidence="7 8">
    <name type="scientific">Anaeromicropila populeti</name>
    <dbReference type="NCBI Taxonomy" id="37658"/>
    <lineage>
        <taxon>Bacteria</taxon>
        <taxon>Bacillati</taxon>
        <taxon>Bacillota</taxon>
        <taxon>Clostridia</taxon>
        <taxon>Lachnospirales</taxon>
        <taxon>Lachnospiraceae</taxon>
        <taxon>Anaeromicropila</taxon>
    </lineage>
</organism>
<dbReference type="OrthoDB" id="9812661at2"/>
<evidence type="ECO:0000313" key="7">
    <source>
        <dbReference type="EMBL" id="SFR99615.1"/>
    </source>
</evidence>
<name>A0A1I6L801_9FIRM</name>
<dbReference type="RefSeq" id="WP_092562812.1">
    <property type="nucleotide sequence ID" value="NZ_FOYZ01000014.1"/>
</dbReference>
<dbReference type="Pfam" id="PF01098">
    <property type="entry name" value="FTSW_RODA_SPOVE"/>
    <property type="match status" value="1"/>
</dbReference>
<proteinExistence type="predicted"/>
<feature type="transmembrane region" description="Helical" evidence="6">
    <location>
        <begin position="315"/>
        <end position="336"/>
    </location>
</feature>
<protein>
    <submittedName>
        <fullName evidence="7">Rod shape determining protein RodA</fullName>
    </submittedName>
</protein>
<evidence type="ECO:0000313" key="8">
    <source>
        <dbReference type="Proteomes" id="UP000199659"/>
    </source>
</evidence>
<feature type="transmembrane region" description="Helical" evidence="6">
    <location>
        <begin position="185"/>
        <end position="203"/>
    </location>
</feature>
<dbReference type="InterPro" id="IPR001182">
    <property type="entry name" value="FtsW/RodA"/>
</dbReference>
<evidence type="ECO:0000256" key="4">
    <source>
        <dbReference type="ARBA" id="ARBA00022989"/>
    </source>
</evidence>
<keyword evidence="8" id="KW-1185">Reference proteome</keyword>
<dbReference type="EMBL" id="FOYZ01000014">
    <property type="protein sequence ID" value="SFR99615.1"/>
    <property type="molecule type" value="Genomic_DNA"/>
</dbReference>
<dbReference type="GO" id="GO:0015648">
    <property type="term" value="F:lipid-linked peptidoglycan transporter activity"/>
    <property type="evidence" value="ECO:0007669"/>
    <property type="project" value="TreeGrafter"/>
</dbReference>
<feature type="transmembrane region" description="Helical" evidence="6">
    <location>
        <begin position="282"/>
        <end position="303"/>
    </location>
</feature>